<dbReference type="InterPro" id="IPR050789">
    <property type="entry name" value="Diverse_Enzym_Activities"/>
</dbReference>
<name>A0ABN2RDE6_9ACTN</name>
<dbReference type="Gene3D" id="3.40.710.10">
    <property type="entry name" value="DD-peptidase/beta-lactamase superfamily"/>
    <property type="match status" value="1"/>
</dbReference>
<comment type="caution">
    <text evidence="2">The sequence shown here is derived from an EMBL/GenBank/DDBJ whole genome shotgun (WGS) entry which is preliminary data.</text>
</comment>
<accession>A0ABN2RDE6</accession>
<organism evidence="2 3">
    <name type="scientific">Catenulispora subtropica</name>
    <dbReference type="NCBI Taxonomy" id="450798"/>
    <lineage>
        <taxon>Bacteria</taxon>
        <taxon>Bacillati</taxon>
        <taxon>Actinomycetota</taxon>
        <taxon>Actinomycetes</taxon>
        <taxon>Catenulisporales</taxon>
        <taxon>Catenulisporaceae</taxon>
        <taxon>Catenulispora</taxon>
    </lineage>
</organism>
<keyword evidence="3" id="KW-1185">Reference proteome</keyword>
<dbReference type="EMBL" id="BAAAQM010000012">
    <property type="protein sequence ID" value="GAA1967242.1"/>
    <property type="molecule type" value="Genomic_DNA"/>
</dbReference>
<dbReference type="InterPro" id="IPR001466">
    <property type="entry name" value="Beta-lactam-related"/>
</dbReference>
<keyword evidence="2" id="KW-0378">Hydrolase</keyword>
<dbReference type="RefSeq" id="WP_344657297.1">
    <property type="nucleotide sequence ID" value="NZ_BAAAQM010000012.1"/>
</dbReference>
<evidence type="ECO:0000259" key="1">
    <source>
        <dbReference type="Pfam" id="PF00144"/>
    </source>
</evidence>
<dbReference type="SUPFAM" id="SSF56601">
    <property type="entry name" value="beta-lactamase/transpeptidase-like"/>
    <property type="match status" value="1"/>
</dbReference>
<reference evidence="2 3" key="1">
    <citation type="journal article" date="2019" name="Int. J. Syst. Evol. Microbiol.">
        <title>The Global Catalogue of Microorganisms (GCM) 10K type strain sequencing project: providing services to taxonomists for standard genome sequencing and annotation.</title>
        <authorList>
            <consortium name="The Broad Institute Genomics Platform"/>
            <consortium name="The Broad Institute Genome Sequencing Center for Infectious Disease"/>
            <person name="Wu L."/>
            <person name="Ma J."/>
        </authorList>
    </citation>
    <scope>NUCLEOTIDE SEQUENCE [LARGE SCALE GENOMIC DNA]</scope>
    <source>
        <strain evidence="2 3">JCM 16013</strain>
    </source>
</reference>
<dbReference type="GO" id="GO:0016787">
    <property type="term" value="F:hydrolase activity"/>
    <property type="evidence" value="ECO:0007669"/>
    <property type="project" value="UniProtKB-KW"/>
</dbReference>
<dbReference type="PROSITE" id="PS51318">
    <property type="entry name" value="TAT"/>
    <property type="match status" value="1"/>
</dbReference>
<dbReference type="Pfam" id="PF00144">
    <property type="entry name" value="Beta-lactamase"/>
    <property type="match status" value="1"/>
</dbReference>
<evidence type="ECO:0000313" key="3">
    <source>
        <dbReference type="Proteomes" id="UP001499854"/>
    </source>
</evidence>
<feature type="domain" description="Beta-lactamase-related" evidence="1">
    <location>
        <begin position="54"/>
        <end position="384"/>
    </location>
</feature>
<dbReference type="Proteomes" id="UP001499854">
    <property type="component" value="Unassembled WGS sequence"/>
</dbReference>
<evidence type="ECO:0000313" key="2">
    <source>
        <dbReference type="EMBL" id="GAA1967242.1"/>
    </source>
</evidence>
<dbReference type="PANTHER" id="PTHR43283">
    <property type="entry name" value="BETA-LACTAMASE-RELATED"/>
    <property type="match status" value="1"/>
</dbReference>
<dbReference type="InterPro" id="IPR006311">
    <property type="entry name" value="TAT_signal"/>
</dbReference>
<gene>
    <name evidence="2" type="ORF">GCM10009838_26760</name>
</gene>
<protein>
    <submittedName>
        <fullName evidence="2">Serine hydrolase domain-containing protein</fullName>
    </submittedName>
</protein>
<dbReference type="InterPro" id="IPR012338">
    <property type="entry name" value="Beta-lactam/transpept-like"/>
</dbReference>
<sequence>MTRHDSTATPARGPLGRRSLLGILGAAPLAAGGAWTLSETPVAADPARPLKGELDQYLRQLAEKDQFSGTVLVVHGERTVLARNYGMADKAKSIPNTTDTVYCLASVTKLFTAVAIAQLVQQGTVKYDGKLGAYLGGFPSAAADYITVHQLLTHTSGMGDYFTDDYFKAAAGWNSAEQVLNGTLDYIRKAPLIFPPGTGHQYSNSAYTVLGGIVQQVSGQSYYDYIRQHIFGPAGMSNSDFFTKPQWQSDPRIAHPYSRPVPGPRVDIVDQERLFIGRPDGDAFATAPDMVRFAKALLGGSLLEPAYIDLVVGAKFPVATLPAKPGLPAKALYEAYGPMATLRNGKWAVGHNGGSAGVSTLLEWYPSSDWIAVKLSNYDPQDTMVVDDEIQGILTR</sequence>
<proteinExistence type="predicted"/>